<evidence type="ECO:0000256" key="1">
    <source>
        <dbReference type="ARBA" id="ARBA00006739"/>
    </source>
</evidence>
<dbReference type="Proteomes" id="UP000046176">
    <property type="component" value="Unassembled WGS sequence"/>
</dbReference>
<dbReference type="CDD" id="cd00761">
    <property type="entry name" value="Glyco_tranf_GTA_type"/>
    <property type="match status" value="1"/>
</dbReference>
<dbReference type="EMBL" id="CCRH01000004">
    <property type="protein sequence ID" value="CDZ33571.1"/>
    <property type="molecule type" value="Genomic_DNA"/>
</dbReference>
<evidence type="ECO:0000259" key="4">
    <source>
        <dbReference type="Pfam" id="PF00535"/>
    </source>
</evidence>
<dbReference type="AlphaFoldDB" id="A0A0T7FEZ8"/>
<evidence type="ECO:0000313" key="6">
    <source>
        <dbReference type="Proteomes" id="UP000046176"/>
    </source>
</evidence>
<feature type="domain" description="Glycosyltransferase 2-like" evidence="4">
    <location>
        <begin position="26"/>
        <end position="189"/>
    </location>
</feature>
<dbReference type="OrthoDB" id="114108at2"/>
<proteinExistence type="inferred from homology"/>
<evidence type="ECO:0000256" key="3">
    <source>
        <dbReference type="ARBA" id="ARBA00022679"/>
    </source>
</evidence>
<evidence type="ECO:0000256" key="2">
    <source>
        <dbReference type="ARBA" id="ARBA00022676"/>
    </source>
</evidence>
<comment type="similarity">
    <text evidence="1">Belongs to the glycosyltransferase 2 family.</text>
</comment>
<dbReference type="Gene3D" id="3.90.550.10">
    <property type="entry name" value="Spore Coat Polysaccharide Biosynthesis Protein SpsA, Chain A"/>
    <property type="match status" value="1"/>
</dbReference>
<gene>
    <name evidence="5" type="ORF">NGAL_HAMBI1145_19010</name>
</gene>
<protein>
    <submittedName>
        <fullName evidence="5">Similar to tr|Q4BZL4|Glycosyl transferase</fullName>
    </submittedName>
</protein>
<reference evidence="5 6" key="1">
    <citation type="submission" date="2014-08" db="EMBL/GenBank/DDBJ databases">
        <authorList>
            <person name="Chen Y.-H."/>
        </authorList>
    </citation>
    <scope>NUCLEOTIDE SEQUENCE [LARGE SCALE GENOMIC DNA]</scope>
</reference>
<dbReference type="InterPro" id="IPR001173">
    <property type="entry name" value="Glyco_trans_2-like"/>
</dbReference>
<dbReference type="InterPro" id="IPR029044">
    <property type="entry name" value="Nucleotide-diphossugar_trans"/>
</dbReference>
<dbReference type="PANTHER" id="PTHR43179:SF12">
    <property type="entry name" value="GALACTOFURANOSYLTRANSFERASE GLFT2"/>
    <property type="match status" value="1"/>
</dbReference>
<dbReference type="GO" id="GO:0016757">
    <property type="term" value="F:glycosyltransferase activity"/>
    <property type="evidence" value="ECO:0007669"/>
    <property type="project" value="UniProtKB-KW"/>
</dbReference>
<keyword evidence="2" id="KW-0328">Glycosyltransferase</keyword>
<dbReference type="SUPFAM" id="SSF53448">
    <property type="entry name" value="Nucleotide-diphospho-sugar transferases"/>
    <property type="match status" value="1"/>
</dbReference>
<dbReference type="RefSeq" id="WP_080951065.1">
    <property type="nucleotide sequence ID" value="NZ_CCRH01000004.1"/>
</dbReference>
<sequence>MSREHEQPVRASPRLSPDAHHPIDASFIVCTRNRAAALEACISSIEAACEACSLSCELVVVDNGSVDDTAARLSRIAAKSAVPVRWMVELRPGLAAARNTGMERARGRLLIFIDDDCIVETSYLQDLNRHYSAGERCIVRGGRVDLGSPRDLPFTIKRSRFRARFTPDVHPGGFVLGCNMTMHREAAARIGRFDERFGAGGPLRSAEDTDYLIRAHQLGIPIEYVPDMTVQHFHGRTTRDAIERLHRDYSFGNGGLCVKHAFKAPWLLRHFCWTTRSAWRELFGGYRFDPEISLSHLTIVVMNLVGAAKFALLAVRWPNQANTDTTSRLPRPQRETPPC</sequence>
<keyword evidence="3 5" id="KW-0808">Transferase</keyword>
<dbReference type="PANTHER" id="PTHR43179">
    <property type="entry name" value="RHAMNOSYLTRANSFERASE WBBL"/>
    <property type="match status" value="1"/>
</dbReference>
<accession>A0A0T7FEZ8</accession>
<dbReference type="Pfam" id="PF00535">
    <property type="entry name" value="Glycos_transf_2"/>
    <property type="match status" value="1"/>
</dbReference>
<name>A0A0T7FEZ8_NEOGA</name>
<organism evidence="5 6">
    <name type="scientific">Neorhizobium galegae bv. officinalis</name>
    <dbReference type="NCBI Taxonomy" id="323656"/>
    <lineage>
        <taxon>Bacteria</taxon>
        <taxon>Pseudomonadati</taxon>
        <taxon>Pseudomonadota</taxon>
        <taxon>Alphaproteobacteria</taxon>
        <taxon>Hyphomicrobiales</taxon>
        <taxon>Rhizobiaceae</taxon>
        <taxon>Rhizobium/Agrobacterium group</taxon>
        <taxon>Neorhizobium</taxon>
    </lineage>
</organism>
<evidence type="ECO:0000313" key="5">
    <source>
        <dbReference type="EMBL" id="CDZ33571.1"/>
    </source>
</evidence>